<evidence type="ECO:0000313" key="6">
    <source>
        <dbReference type="EMBL" id="KAF8396289.1"/>
    </source>
</evidence>
<dbReference type="EMBL" id="JABCRI010000012">
    <property type="protein sequence ID" value="KAF8396289.1"/>
    <property type="molecule type" value="Genomic_DNA"/>
</dbReference>
<dbReference type="PANTHER" id="PTHR35743">
    <property type="entry name" value="NODULIN HOMEOBOX"/>
    <property type="match status" value="1"/>
</dbReference>
<sequence length="475" mass="53712">MMSALPLQHSSNHTFSNNRSTCDLSFSLSLCSLRNQRGSSVQAPKKGKAPPPSSMPAKSGRGKQKKKKWSKGKQKEKVNYMVLFDQASYDKLSSEVPKYKLITPFILSDRLREKDVTSFVPPLHSALVACSLHLLTGYISSEWQDLVHILLAHPKVPFAKLLSRRIAIHMFLQTKLSPQNTDVLCKKSLPPAAEQTEVCREGGVLSLARAVLKLDIAPPYNEISTVVAAVSRLKSKVLSILKFSFVQLLQLCEAESLSSLDEIASDGFAAAERVRVGAAHQGLLRDKQGKDCRRTWWKNQIDGGIIDRFNKRSPDFKPKDTCEGLWLDRSPAWVLPKLPPATKPKQDGAVGKRDTFLSYDFQEANTFTKRKERKKIGAGREVLISLDWVRDKNLMQLKKLNTDLFLVCYNDKYYADTLVSGEFTKLGFPYLGERIENFWAESGPFELQRQKKRKMSMDSNSKDRRRGKWAWMGSL</sequence>
<dbReference type="Gene3D" id="3.30.63.20">
    <property type="match status" value="1"/>
</dbReference>
<dbReference type="InterPro" id="IPR039325">
    <property type="entry name" value="NDX"/>
</dbReference>
<feature type="region of interest" description="Disordered" evidence="4">
    <location>
        <begin position="37"/>
        <end position="73"/>
    </location>
</feature>
<dbReference type="Pfam" id="PF25246">
    <property type="entry name" value="Nodulin_N"/>
    <property type="match status" value="1"/>
</dbReference>
<dbReference type="AlphaFoldDB" id="A0A835DDI1"/>
<protein>
    <recommendedName>
        <fullName evidence="5">Nodulin homeobox N-terminal domain-containing protein</fullName>
    </recommendedName>
</protein>
<name>A0A835DDI1_TETSI</name>
<keyword evidence="3" id="KW-0687">Ribonucleoprotein</keyword>
<comment type="caution">
    <text evidence="6">The sequence shown here is derived from an EMBL/GenBank/DDBJ whole genome shotgun (WGS) entry which is preliminary data.</text>
</comment>
<evidence type="ECO:0000256" key="1">
    <source>
        <dbReference type="ARBA" id="ARBA00009106"/>
    </source>
</evidence>
<feature type="region of interest" description="Disordered" evidence="4">
    <location>
        <begin position="450"/>
        <end position="475"/>
    </location>
</feature>
<dbReference type="GO" id="GO:0005840">
    <property type="term" value="C:ribosome"/>
    <property type="evidence" value="ECO:0007669"/>
    <property type="project" value="UniProtKB-KW"/>
</dbReference>
<dbReference type="GO" id="GO:0009908">
    <property type="term" value="P:flower development"/>
    <property type="evidence" value="ECO:0007669"/>
    <property type="project" value="InterPro"/>
</dbReference>
<organism evidence="6 7">
    <name type="scientific">Tetracentron sinense</name>
    <name type="common">Spur-leaf</name>
    <dbReference type="NCBI Taxonomy" id="13715"/>
    <lineage>
        <taxon>Eukaryota</taxon>
        <taxon>Viridiplantae</taxon>
        <taxon>Streptophyta</taxon>
        <taxon>Embryophyta</taxon>
        <taxon>Tracheophyta</taxon>
        <taxon>Spermatophyta</taxon>
        <taxon>Magnoliopsida</taxon>
        <taxon>Trochodendrales</taxon>
        <taxon>Trochodendraceae</taxon>
        <taxon>Tetracentron</taxon>
    </lineage>
</organism>
<evidence type="ECO:0000256" key="3">
    <source>
        <dbReference type="ARBA" id="ARBA00023274"/>
    </source>
</evidence>
<dbReference type="GO" id="GO:0003697">
    <property type="term" value="F:single-stranded DNA binding"/>
    <property type="evidence" value="ECO:0007669"/>
    <property type="project" value="InterPro"/>
</dbReference>
<evidence type="ECO:0000313" key="7">
    <source>
        <dbReference type="Proteomes" id="UP000655225"/>
    </source>
</evidence>
<accession>A0A835DDI1</accession>
<evidence type="ECO:0000259" key="5">
    <source>
        <dbReference type="Pfam" id="PF25246"/>
    </source>
</evidence>
<dbReference type="Pfam" id="PF03297">
    <property type="entry name" value="Ribosomal_S25"/>
    <property type="match status" value="1"/>
</dbReference>
<keyword evidence="7" id="KW-1185">Reference proteome</keyword>
<comment type="similarity">
    <text evidence="1">Belongs to the eukaryotic ribosomal protein eS25 family.</text>
</comment>
<dbReference type="OrthoDB" id="669963at2759"/>
<dbReference type="PANTHER" id="PTHR35743:SF1">
    <property type="entry name" value="NODULIN HOMEOBOX"/>
    <property type="match status" value="1"/>
</dbReference>
<feature type="compositionally biased region" description="Basic residues" evidence="4">
    <location>
        <begin position="60"/>
        <end position="72"/>
    </location>
</feature>
<reference evidence="6 7" key="1">
    <citation type="submission" date="2020-04" db="EMBL/GenBank/DDBJ databases">
        <title>Plant Genome Project.</title>
        <authorList>
            <person name="Zhang R.-G."/>
        </authorList>
    </citation>
    <scope>NUCLEOTIDE SEQUENCE [LARGE SCALE GENOMIC DNA]</scope>
    <source>
        <strain evidence="6">YNK0</strain>
        <tissue evidence="6">Leaf</tissue>
    </source>
</reference>
<dbReference type="InterPro" id="IPR057287">
    <property type="entry name" value="Ndx_N"/>
</dbReference>
<feature type="domain" description="Nodulin homeobox N-terminal" evidence="5">
    <location>
        <begin position="195"/>
        <end position="267"/>
    </location>
</feature>
<evidence type="ECO:0000256" key="2">
    <source>
        <dbReference type="ARBA" id="ARBA00022980"/>
    </source>
</evidence>
<evidence type="ECO:0000256" key="4">
    <source>
        <dbReference type="SAM" id="MobiDB-lite"/>
    </source>
</evidence>
<dbReference type="Proteomes" id="UP000655225">
    <property type="component" value="Unassembled WGS sequence"/>
</dbReference>
<dbReference type="GO" id="GO:1990904">
    <property type="term" value="C:ribonucleoprotein complex"/>
    <property type="evidence" value="ECO:0007669"/>
    <property type="project" value="UniProtKB-KW"/>
</dbReference>
<keyword evidence="2" id="KW-0689">Ribosomal protein</keyword>
<proteinExistence type="inferred from homology"/>
<gene>
    <name evidence="6" type="ORF">HHK36_017904</name>
</gene>
<dbReference type="InterPro" id="IPR004977">
    <property type="entry name" value="Ribosomal_eS25"/>
</dbReference>